<accession>A0A9N9RCW7</accession>
<dbReference type="Proteomes" id="UP001153714">
    <property type="component" value="Chromosome 6"/>
</dbReference>
<keyword evidence="2" id="KW-1185">Reference proteome</keyword>
<dbReference type="EMBL" id="OU893337">
    <property type="protein sequence ID" value="CAG9793798.1"/>
    <property type="molecule type" value="Genomic_DNA"/>
</dbReference>
<gene>
    <name evidence="1" type="ORF">DIATSA_LOCUS11211</name>
</gene>
<proteinExistence type="predicted"/>
<reference evidence="1" key="1">
    <citation type="submission" date="2021-12" db="EMBL/GenBank/DDBJ databases">
        <authorList>
            <person name="King R."/>
        </authorList>
    </citation>
    <scope>NUCLEOTIDE SEQUENCE</scope>
</reference>
<dbReference type="AlphaFoldDB" id="A0A9N9RCW7"/>
<name>A0A9N9RCW7_9NEOP</name>
<protein>
    <submittedName>
        <fullName evidence="1">Uncharacterized protein</fullName>
    </submittedName>
</protein>
<organism evidence="1 2">
    <name type="scientific">Diatraea saccharalis</name>
    <name type="common">sugarcane borer</name>
    <dbReference type="NCBI Taxonomy" id="40085"/>
    <lineage>
        <taxon>Eukaryota</taxon>
        <taxon>Metazoa</taxon>
        <taxon>Ecdysozoa</taxon>
        <taxon>Arthropoda</taxon>
        <taxon>Hexapoda</taxon>
        <taxon>Insecta</taxon>
        <taxon>Pterygota</taxon>
        <taxon>Neoptera</taxon>
        <taxon>Endopterygota</taxon>
        <taxon>Lepidoptera</taxon>
        <taxon>Glossata</taxon>
        <taxon>Ditrysia</taxon>
        <taxon>Pyraloidea</taxon>
        <taxon>Crambidae</taxon>
        <taxon>Crambinae</taxon>
        <taxon>Diatraea</taxon>
    </lineage>
</organism>
<sequence>MHYLTVTELESPNGTTCKIQGLTTNMLRNLENHLTTHDINHFNNEIQKFFEIDVQGVYVLNFLSSEFSYRVYGQSMVIEISNIGGRADRVQKIAWTLGKQ</sequence>
<reference evidence="1" key="2">
    <citation type="submission" date="2022-10" db="EMBL/GenBank/DDBJ databases">
        <authorList>
            <consortium name="ENA_rothamsted_submissions"/>
            <consortium name="culmorum"/>
            <person name="King R."/>
        </authorList>
    </citation>
    <scope>NUCLEOTIDE SEQUENCE</scope>
</reference>
<dbReference type="OrthoDB" id="7411121at2759"/>
<evidence type="ECO:0000313" key="1">
    <source>
        <dbReference type="EMBL" id="CAG9793798.1"/>
    </source>
</evidence>
<evidence type="ECO:0000313" key="2">
    <source>
        <dbReference type="Proteomes" id="UP001153714"/>
    </source>
</evidence>